<comment type="caution">
    <text evidence="2">The sequence shown here is derived from an EMBL/GenBank/DDBJ whole genome shotgun (WGS) entry which is preliminary data.</text>
</comment>
<sequence>MDDSERLEQMIRRVVREELAAASARRTNSRSLTTDELASPEYLNCHPDTVRAKARRGDIPFFKVGTEYRFDWEDVKKALTPEKVDPWINPRSRQARRPR</sequence>
<evidence type="ECO:0000313" key="2">
    <source>
        <dbReference type="EMBL" id="REJ06306.1"/>
    </source>
</evidence>
<proteinExistence type="predicted"/>
<organism evidence="2 3">
    <name type="scientific">Microbacterium bovistercoris</name>
    <dbReference type="NCBI Taxonomy" id="2293570"/>
    <lineage>
        <taxon>Bacteria</taxon>
        <taxon>Bacillati</taxon>
        <taxon>Actinomycetota</taxon>
        <taxon>Actinomycetes</taxon>
        <taxon>Micrococcales</taxon>
        <taxon>Microbacteriaceae</taxon>
        <taxon>Microbacterium</taxon>
    </lineage>
</organism>
<dbReference type="NCBIfam" id="TIGR01764">
    <property type="entry name" value="excise"/>
    <property type="match status" value="1"/>
</dbReference>
<dbReference type="Pfam" id="PF12728">
    <property type="entry name" value="HTH_17"/>
    <property type="match status" value="1"/>
</dbReference>
<evidence type="ECO:0000259" key="1">
    <source>
        <dbReference type="Pfam" id="PF12728"/>
    </source>
</evidence>
<dbReference type="GO" id="GO:0003677">
    <property type="term" value="F:DNA binding"/>
    <property type="evidence" value="ECO:0007669"/>
    <property type="project" value="InterPro"/>
</dbReference>
<reference evidence="2 3" key="1">
    <citation type="submission" date="2018-08" db="EMBL/GenBank/DDBJ databases">
        <title>Isolation, diversity and antifungal activity of Actinobacteria from cow dung.</title>
        <authorList>
            <person name="Ling L."/>
        </authorList>
    </citation>
    <scope>NUCLEOTIDE SEQUENCE [LARGE SCALE GENOMIC DNA]</scope>
    <source>
        <strain evidence="2 3">NEAU-LLE</strain>
    </source>
</reference>
<name>A0A371NV09_9MICO</name>
<keyword evidence="3" id="KW-1185">Reference proteome</keyword>
<protein>
    <submittedName>
        <fullName evidence="2">Helix-turn-helix domain-containing protein</fullName>
    </submittedName>
</protein>
<dbReference type="Proteomes" id="UP000262172">
    <property type="component" value="Unassembled WGS sequence"/>
</dbReference>
<evidence type="ECO:0000313" key="3">
    <source>
        <dbReference type="Proteomes" id="UP000262172"/>
    </source>
</evidence>
<dbReference type="OrthoDB" id="5076426at2"/>
<dbReference type="RefSeq" id="WP_116241564.1">
    <property type="nucleotide sequence ID" value="NZ_QUAB01000036.1"/>
</dbReference>
<dbReference type="AlphaFoldDB" id="A0A371NV09"/>
<accession>A0A371NV09</accession>
<dbReference type="EMBL" id="QUAB01000036">
    <property type="protein sequence ID" value="REJ06306.1"/>
    <property type="molecule type" value="Genomic_DNA"/>
</dbReference>
<dbReference type="InterPro" id="IPR010093">
    <property type="entry name" value="SinI_DNA-bd"/>
</dbReference>
<feature type="domain" description="Helix-turn-helix" evidence="1">
    <location>
        <begin position="32"/>
        <end position="77"/>
    </location>
</feature>
<gene>
    <name evidence="2" type="ORF">DY023_06655</name>
</gene>
<dbReference type="InterPro" id="IPR041657">
    <property type="entry name" value="HTH_17"/>
</dbReference>